<feature type="domain" description="Gcp-like" evidence="1">
    <location>
        <begin position="60"/>
        <end position="294"/>
    </location>
</feature>
<dbReference type="Gene3D" id="3.30.420.40">
    <property type="match status" value="2"/>
</dbReference>
<dbReference type="InterPro" id="IPR043129">
    <property type="entry name" value="ATPase_NBD"/>
</dbReference>
<dbReference type="PANTHER" id="PTHR11735">
    <property type="entry name" value="TRNA N6-ADENOSINE THREONYLCARBAMOYLTRANSFERASE"/>
    <property type="match status" value="1"/>
</dbReference>
<reference evidence="3" key="1">
    <citation type="submission" date="2016-10" db="EMBL/GenBank/DDBJ databases">
        <authorList>
            <person name="Varghese N."/>
            <person name="Submissions S."/>
        </authorList>
    </citation>
    <scope>NUCLEOTIDE SEQUENCE [LARGE SCALE GENOMIC DNA]</scope>
    <source>
        <strain evidence="3">DSM 5463</strain>
    </source>
</reference>
<sequence length="312" mass="34784">MLVLGIDTSNYTTSVSLVSEDKVILDLRKALFVKIGEKGLRQSEALFQHVINLPELFENFKGKKMDAVCVSIKPRPVEGSYMPVFRAGESFAKVISLTNSIPLFLTTHQEGHIEAAVRSIDFNYTEFIALHLSGGTSEVLHVQFKDDYYITKIGGTKDISIGQFLDRVGVALGYNFPSGKKLDELALNSTNKNLRIPSKVDGYFFNFSGQETMALRYINEGKASDEIAYAVMLCAAKTLEKLINNLIKYYKLPIILIGGVSSSKFIREYLKNKFDGMVYFSKEEFATDNAVGVAYIGLKKLLKGDYNGSLRD</sequence>
<evidence type="ECO:0000313" key="2">
    <source>
        <dbReference type="EMBL" id="SEF82270.1"/>
    </source>
</evidence>
<proteinExistence type="predicted"/>
<dbReference type="SUPFAM" id="SSF53067">
    <property type="entry name" value="Actin-like ATPase domain"/>
    <property type="match status" value="1"/>
</dbReference>
<dbReference type="GO" id="GO:0005829">
    <property type="term" value="C:cytosol"/>
    <property type="evidence" value="ECO:0007669"/>
    <property type="project" value="TreeGrafter"/>
</dbReference>
<keyword evidence="3" id="KW-1185">Reference proteome</keyword>
<dbReference type="RefSeq" id="WP_103896076.1">
    <property type="nucleotide sequence ID" value="NZ_FNUK01000012.1"/>
</dbReference>
<dbReference type="Proteomes" id="UP000242850">
    <property type="component" value="Unassembled WGS sequence"/>
</dbReference>
<dbReference type="PANTHER" id="PTHR11735:SF11">
    <property type="entry name" value="TRNA THREONYLCARBAMOYLADENOSINE BIOSYNTHESIS PROTEIN TSAB"/>
    <property type="match status" value="1"/>
</dbReference>
<gene>
    <name evidence="2" type="ORF">SAMN05660865_01109</name>
</gene>
<protein>
    <submittedName>
        <fullName evidence="2">N6-L-threonylcarbamoyladenine synthase</fullName>
    </submittedName>
</protein>
<dbReference type="Pfam" id="PF00814">
    <property type="entry name" value="TsaD"/>
    <property type="match status" value="1"/>
</dbReference>
<dbReference type="EMBL" id="FNUK01000012">
    <property type="protein sequence ID" value="SEF82270.1"/>
    <property type="molecule type" value="Genomic_DNA"/>
</dbReference>
<evidence type="ECO:0000259" key="1">
    <source>
        <dbReference type="Pfam" id="PF00814"/>
    </source>
</evidence>
<name>A0A1H5V4Z0_9CLOT</name>
<dbReference type="InterPro" id="IPR000905">
    <property type="entry name" value="Gcp-like_dom"/>
</dbReference>
<evidence type="ECO:0000313" key="3">
    <source>
        <dbReference type="Proteomes" id="UP000242850"/>
    </source>
</evidence>
<dbReference type="OrthoDB" id="1675500at2"/>
<accession>A0A1H5V4Z0</accession>
<organism evidence="2 3">
    <name type="scientific">Caloramator fervidus</name>
    <dbReference type="NCBI Taxonomy" id="29344"/>
    <lineage>
        <taxon>Bacteria</taxon>
        <taxon>Bacillati</taxon>
        <taxon>Bacillota</taxon>
        <taxon>Clostridia</taxon>
        <taxon>Eubacteriales</taxon>
        <taxon>Clostridiaceae</taxon>
        <taxon>Caloramator</taxon>
    </lineage>
</organism>
<dbReference type="AlphaFoldDB" id="A0A1H5V4Z0"/>